<dbReference type="Gene3D" id="1.10.10.10">
    <property type="entry name" value="Winged helix-like DNA-binding domain superfamily/Winged helix DNA-binding domain"/>
    <property type="match status" value="1"/>
</dbReference>
<name>A0A3A1Y2Y1_9GAMM</name>
<dbReference type="GO" id="GO:1900705">
    <property type="term" value="P:negative regulation of siderophore biosynthetic process"/>
    <property type="evidence" value="ECO:0007669"/>
    <property type="project" value="TreeGrafter"/>
</dbReference>
<gene>
    <name evidence="14" type="primary">fur</name>
    <name evidence="15" type="ORF">CJP74_06345</name>
</gene>
<dbReference type="InterPro" id="IPR036388">
    <property type="entry name" value="WH-like_DNA-bd_sf"/>
</dbReference>
<dbReference type="OrthoDB" id="8659436at2"/>
<dbReference type="FunFam" id="1.10.10.10:FF:000007">
    <property type="entry name" value="Ferric uptake regulation protein"/>
    <property type="match status" value="1"/>
</dbReference>
<keyword evidence="13 14" id="KW-0408">Iron</keyword>
<sequence length="149" mass="17163">MLRKAGLKITAQRITILNIIAESPERHIGAEEIYKVLSERKRDIGLATVYRVLNQFEEAGIVVKHNFEGTRFVFELTNKEDHDHIICTDCGKVFEFVDETIENKQRKIIEDVGLKPKPQSLYFYGSCRNKSTCESNLANLEKEEEKSSK</sequence>
<dbReference type="GO" id="GO:0008270">
    <property type="term" value="F:zinc ion binding"/>
    <property type="evidence" value="ECO:0007669"/>
    <property type="project" value="TreeGrafter"/>
</dbReference>
<evidence type="ECO:0000313" key="15">
    <source>
        <dbReference type="EMBL" id="RIY31801.1"/>
    </source>
</evidence>
<dbReference type="InterPro" id="IPR036390">
    <property type="entry name" value="WH_DNA-bd_sf"/>
</dbReference>
<organism evidence="15 16">
    <name type="scientific">Psittacicella melopsittaci</name>
    <dbReference type="NCBI Taxonomy" id="2028576"/>
    <lineage>
        <taxon>Bacteria</taxon>
        <taxon>Pseudomonadati</taxon>
        <taxon>Pseudomonadota</taxon>
        <taxon>Gammaproteobacteria</taxon>
        <taxon>Pasteurellales</taxon>
        <taxon>Psittacicellaceae</taxon>
        <taxon>Psittacicella</taxon>
    </lineage>
</organism>
<dbReference type="GO" id="GO:0005829">
    <property type="term" value="C:cytosol"/>
    <property type="evidence" value="ECO:0007669"/>
    <property type="project" value="TreeGrafter"/>
</dbReference>
<dbReference type="Gene3D" id="3.30.1490.190">
    <property type="match status" value="1"/>
</dbReference>
<comment type="similarity">
    <text evidence="2 14">Belongs to the Fur family.</text>
</comment>
<dbReference type="AlphaFoldDB" id="A0A3A1Y2Y1"/>
<dbReference type="GO" id="GO:0000976">
    <property type="term" value="F:transcription cis-regulatory region binding"/>
    <property type="evidence" value="ECO:0007669"/>
    <property type="project" value="TreeGrafter"/>
</dbReference>
<reference evidence="15 16" key="1">
    <citation type="submission" date="2017-08" db="EMBL/GenBank/DDBJ databases">
        <title>Reclassification of Bisgaard taxon 37 and 44.</title>
        <authorList>
            <person name="Christensen H."/>
        </authorList>
    </citation>
    <scope>NUCLEOTIDE SEQUENCE [LARGE SCALE GENOMIC DNA]</scope>
    <source>
        <strain evidence="15 16">B96_4</strain>
    </source>
</reference>
<dbReference type="CDD" id="cd07153">
    <property type="entry name" value="Fur_like"/>
    <property type="match status" value="1"/>
</dbReference>
<dbReference type="NCBIfam" id="NF006999">
    <property type="entry name" value="PRK09462.1"/>
    <property type="match status" value="1"/>
</dbReference>
<evidence type="ECO:0000256" key="12">
    <source>
        <dbReference type="PIRSR" id="PIRSR602481-1"/>
    </source>
</evidence>
<evidence type="ECO:0000256" key="11">
    <source>
        <dbReference type="ARBA" id="ARBA00023163"/>
    </source>
</evidence>
<keyword evidence="7 12" id="KW-0479">Metal-binding</keyword>
<evidence type="ECO:0000256" key="9">
    <source>
        <dbReference type="ARBA" id="ARBA00023015"/>
    </source>
</evidence>
<keyword evidence="6 14" id="KW-0678">Repressor</keyword>
<dbReference type="GO" id="GO:0045892">
    <property type="term" value="P:negative regulation of DNA-templated transcription"/>
    <property type="evidence" value="ECO:0007669"/>
    <property type="project" value="TreeGrafter"/>
</dbReference>
<keyword evidence="10 14" id="KW-0238">DNA-binding</keyword>
<dbReference type="Proteomes" id="UP000266258">
    <property type="component" value="Unassembled WGS sequence"/>
</dbReference>
<feature type="binding site" evidence="13">
    <location>
        <position position="83"/>
    </location>
    <ligand>
        <name>Fe cation</name>
        <dbReference type="ChEBI" id="CHEBI:24875"/>
    </ligand>
</feature>
<evidence type="ECO:0000256" key="13">
    <source>
        <dbReference type="PIRSR" id="PIRSR602481-2"/>
    </source>
</evidence>
<accession>A0A3A1Y2Y1</accession>
<dbReference type="PANTHER" id="PTHR33202:SF2">
    <property type="entry name" value="FERRIC UPTAKE REGULATION PROTEIN"/>
    <property type="match status" value="1"/>
</dbReference>
<keyword evidence="8 12" id="KW-0862">Zinc</keyword>
<dbReference type="InterPro" id="IPR043135">
    <property type="entry name" value="Fur_C"/>
</dbReference>
<feature type="binding site" evidence="12">
    <location>
        <position position="87"/>
    </location>
    <ligand>
        <name>Zn(2+)</name>
        <dbReference type="ChEBI" id="CHEBI:29105"/>
    </ligand>
</feature>
<dbReference type="GO" id="GO:0003700">
    <property type="term" value="F:DNA-binding transcription factor activity"/>
    <property type="evidence" value="ECO:0007669"/>
    <property type="project" value="UniProtKB-UniRule"/>
</dbReference>
<evidence type="ECO:0000256" key="7">
    <source>
        <dbReference type="ARBA" id="ARBA00022723"/>
    </source>
</evidence>
<keyword evidence="5 14" id="KW-0963">Cytoplasm</keyword>
<comment type="cofactor">
    <cofactor evidence="12">
        <name>Zn(2+)</name>
        <dbReference type="ChEBI" id="CHEBI:29105"/>
    </cofactor>
    <text evidence="12">Binds 1 zinc ion per subunit.</text>
</comment>
<evidence type="ECO:0000256" key="6">
    <source>
        <dbReference type="ARBA" id="ARBA00022491"/>
    </source>
</evidence>
<evidence type="ECO:0000256" key="8">
    <source>
        <dbReference type="ARBA" id="ARBA00022833"/>
    </source>
</evidence>
<proteinExistence type="inferred from homology"/>
<feature type="binding site" evidence="12">
    <location>
        <position position="127"/>
    </location>
    <ligand>
        <name>Zn(2+)</name>
        <dbReference type="ChEBI" id="CHEBI:29105"/>
    </ligand>
</feature>
<dbReference type="InterPro" id="IPR002481">
    <property type="entry name" value="FUR"/>
</dbReference>
<keyword evidence="9 14" id="KW-0805">Transcription regulation</keyword>
<evidence type="ECO:0000256" key="14">
    <source>
        <dbReference type="RuleBase" id="RU364037"/>
    </source>
</evidence>
<evidence type="ECO:0000256" key="2">
    <source>
        <dbReference type="ARBA" id="ARBA00007957"/>
    </source>
</evidence>
<comment type="subcellular location">
    <subcellularLocation>
        <location evidence="1 14">Cytoplasm</location>
    </subcellularLocation>
</comment>
<keyword evidence="11 14" id="KW-0804">Transcription</keyword>
<evidence type="ECO:0000256" key="3">
    <source>
        <dbReference type="ARBA" id="ARBA00011738"/>
    </source>
</evidence>
<feature type="binding site" evidence="12">
    <location>
        <position position="90"/>
    </location>
    <ligand>
        <name>Zn(2+)</name>
        <dbReference type="ChEBI" id="CHEBI:29105"/>
    </ligand>
</feature>
<dbReference type="Pfam" id="PF01475">
    <property type="entry name" value="FUR"/>
    <property type="match status" value="1"/>
</dbReference>
<comment type="subunit">
    <text evidence="3 14">Homodimer.</text>
</comment>
<evidence type="ECO:0000256" key="4">
    <source>
        <dbReference type="ARBA" id="ARBA00020910"/>
    </source>
</evidence>
<protein>
    <recommendedName>
        <fullName evidence="4 14">Ferric uptake regulation protein</fullName>
    </recommendedName>
</protein>
<keyword evidence="16" id="KW-1185">Reference proteome</keyword>
<evidence type="ECO:0000256" key="10">
    <source>
        <dbReference type="ARBA" id="ARBA00023125"/>
    </source>
</evidence>
<feature type="binding site" evidence="13">
    <location>
        <position position="102"/>
    </location>
    <ligand>
        <name>Fe cation</name>
        <dbReference type="ChEBI" id="CHEBI:24875"/>
    </ligand>
</feature>
<comment type="cofactor">
    <cofactor evidence="13">
        <name>Mn(2+)</name>
        <dbReference type="ChEBI" id="CHEBI:29035"/>
    </cofactor>
    <cofactor evidence="13">
        <name>Fe(2+)</name>
        <dbReference type="ChEBI" id="CHEBI:29033"/>
    </cofactor>
    <text evidence="13">Binds 1 Mn(2+) or Fe(2+) ion per subunit.</text>
</comment>
<evidence type="ECO:0000256" key="5">
    <source>
        <dbReference type="ARBA" id="ARBA00022490"/>
    </source>
</evidence>
<evidence type="ECO:0000313" key="16">
    <source>
        <dbReference type="Proteomes" id="UP000266258"/>
    </source>
</evidence>
<dbReference type="PANTHER" id="PTHR33202">
    <property type="entry name" value="ZINC UPTAKE REGULATION PROTEIN"/>
    <property type="match status" value="1"/>
</dbReference>
<dbReference type="EMBL" id="NRJH01000054">
    <property type="protein sequence ID" value="RIY31801.1"/>
    <property type="molecule type" value="Genomic_DNA"/>
</dbReference>
<comment type="caution">
    <text evidence="15">The sequence shown here is derived from an EMBL/GenBank/DDBJ whole genome shotgun (WGS) entry which is preliminary data.</text>
</comment>
<evidence type="ECO:0000256" key="1">
    <source>
        <dbReference type="ARBA" id="ARBA00004496"/>
    </source>
</evidence>
<dbReference type="SUPFAM" id="SSF46785">
    <property type="entry name" value="Winged helix' DNA-binding domain"/>
    <property type="match status" value="1"/>
</dbReference>